<dbReference type="SUPFAM" id="SSF53686">
    <property type="entry name" value="Tryptophan synthase beta subunit-like PLP-dependent enzymes"/>
    <property type="match status" value="1"/>
</dbReference>
<evidence type="ECO:0000313" key="13">
    <source>
        <dbReference type="Proteomes" id="UP000585474"/>
    </source>
</evidence>
<dbReference type="InterPro" id="IPR023026">
    <property type="entry name" value="Trp_synth_beta/beta-like"/>
</dbReference>
<comment type="caution">
    <text evidence="12">The sequence shown here is derived from an EMBL/GenBank/DDBJ whole genome shotgun (WGS) entry which is preliminary data.</text>
</comment>
<dbReference type="EMBL" id="BJWL01000102">
    <property type="protein sequence ID" value="GFS29865.1"/>
    <property type="molecule type" value="Genomic_DNA"/>
</dbReference>
<evidence type="ECO:0000256" key="6">
    <source>
        <dbReference type="ARBA" id="ARBA00022898"/>
    </source>
</evidence>
<dbReference type="Proteomes" id="UP000585474">
    <property type="component" value="Unassembled WGS sequence"/>
</dbReference>
<comment type="pathway">
    <text evidence="2">Amino-acid biosynthesis; L-tryptophan biosynthesis; L-tryptophan from chorismate: step 5/5.</text>
</comment>
<dbReference type="GO" id="GO:0005737">
    <property type="term" value="C:cytoplasm"/>
    <property type="evidence" value="ECO:0007669"/>
    <property type="project" value="TreeGrafter"/>
</dbReference>
<evidence type="ECO:0000256" key="9">
    <source>
        <dbReference type="ARBA" id="ARBA00049047"/>
    </source>
</evidence>
<evidence type="ECO:0000256" key="10">
    <source>
        <dbReference type="SAM" id="MobiDB-lite"/>
    </source>
</evidence>
<protein>
    <recommendedName>
        <fullName evidence="3">tryptophan synthase</fullName>
        <ecNumber evidence="3">4.2.1.20</ecNumber>
    </recommendedName>
</protein>
<evidence type="ECO:0000256" key="7">
    <source>
        <dbReference type="ARBA" id="ARBA00023141"/>
    </source>
</evidence>
<evidence type="ECO:0000256" key="3">
    <source>
        <dbReference type="ARBA" id="ARBA00012043"/>
    </source>
</evidence>
<dbReference type="InterPro" id="IPR036052">
    <property type="entry name" value="TrpB-like_PALP_sf"/>
</dbReference>
<comment type="catalytic activity">
    <reaction evidence="9">
        <text>(1S,2R)-1-C-(indol-3-yl)glycerol 3-phosphate + L-serine = D-glyceraldehyde 3-phosphate + L-tryptophan + H2O</text>
        <dbReference type="Rhea" id="RHEA:10532"/>
        <dbReference type="ChEBI" id="CHEBI:15377"/>
        <dbReference type="ChEBI" id="CHEBI:33384"/>
        <dbReference type="ChEBI" id="CHEBI:57912"/>
        <dbReference type="ChEBI" id="CHEBI:58866"/>
        <dbReference type="ChEBI" id="CHEBI:59776"/>
        <dbReference type="EC" id="4.2.1.20"/>
    </reaction>
</comment>
<dbReference type="PANTHER" id="PTHR48077:SF4">
    <property type="entry name" value="TRYPTOPHAN SYNTHASE"/>
    <property type="match status" value="1"/>
</dbReference>
<evidence type="ECO:0000313" key="12">
    <source>
        <dbReference type="EMBL" id="GFS29865.1"/>
    </source>
</evidence>
<proteinExistence type="predicted"/>
<reference evidence="13" key="1">
    <citation type="submission" date="2019-07" db="EMBL/GenBank/DDBJ databases">
        <title>De Novo Assembly of kiwifruit Actinidia rufa.</title>
        <authorList>
            <person name="Sugita-Konishi S."/>
            <person name="Sato K."/>
            <person name="Mori E."/>
            <person name="Abe Y."/>
            <person name="Kisaki G."/>
            <person name="Hamano K."/>
            <person name="Suezawa K."/>
            <person name="Otani M."/>
            <person name="Fukuda T."/>
            <person name="Manabe T."/>
            <person name="Gomi K."/>
            <person name="Tabuchi M."/>
            <person name="Akimitsu K."/>
            <person name="Kataoka I."/>
        </authorList>
    </citation>
    <scope>NUCLEOTIDE SEQUENCE [LARGE SCALE GENOMIC DNA]</scope>
    <source>
        <strain evidence="13">cv. Fuchu</strain>
    </source>
</reference>
<feature type="domain" description="Tryptophan synthase beta chain-like PALP" evidence="11">
    <location>
        <begin position="118"/>
        <end position="197"/>
    </location>
</feature>
<keyword evidence="4" id="KW-0028">Amino-acid biosynthesis</keyword>
<gene>
    <name evidence="12" type="ORF">Acr_00g0008870</name>
</gene>
<feature type="region of interest" description="Disordered" evidence="10">
    <location>
        <begin position="1"/>
        <end position="67"/>
    </location>
</feature>
<keyword evidence="8" id="KW-0456">Lyase</keyword>
<keyword evidence="13" id="KW-1185">Reference proteome</keyword>
<feature type="compositionally biased region" description="Low complexity" evidence="10">
    <location>
        <begin position="37"/>
        <end position="48"/>
    </location>
</feature>
<dbReference type="Pfam" id="PF00291">
    <property type="entry name" value="PALP"/>
    <property type="match status" value="1"/>
</dbReference>
<dbReference type="PANTHER" id="PTHR48077">
    <property type="entry name" value="TRYPTOPHAN SYNTHASE-RELATED"/>
    <property type="match status" value="1"/>
</dbReference>
<name>A0A7J0D9D9_9ERIC</name>
<evidence type="ECO:0000256" key="8">
    <source>
        <dbReference type="ARBA" id="ARBA00023239"/>
    </source>
</evidence>
<evidence type="ECO:0000259" key="11">
    <source>
        <dbReference type="Pfam" id="PF00291"/>
    </source>
</evidence>
<keyword evidence="5" id="KW-0822">Tryptophan biosynthesis</keyword>
<comment type="cofactor">
    <cofactor evidence="1">
        <name>pyridoxal 5'-phosphate</name>
        <dbReference type="ChEBI" id="CHEBI:597326"/>
    </cofactor>
</comment>
<evidence type="ECO:0000256" key="1">
    <source>
        <dbReference type="ARBA" id="ARBA00001933"/>
    </source>
</evidence>
<accession>A0A7J0D9D9</accession>
<dbReference type="InterPro" id="IPR006653">
    <property type="entry name" value="Trp_synth_b_CS"/>
</dbReference>
<dbReference type="GO" id="GO:0004834">
    <property type="term" value="F:tryptophan synthase activity"/>
    <property type="evidence" value="ECO:0007669"/>
    <property type="project" value="UniProtKB-EC"/>
</dbReference>
<organism evidence="12 13">
    <name type="scientific">Actinidia rufa</name>
    <dbReference type="NCBI Taxonomy" id="165716"/>
    <lineage>
        <taxon>Eukaryota</taxon>
        <taxon>Viridiplantae</taxon>
        <taxon>Streptophyta</taxon>
        <taxon>Embryophyta</taxon>
        <taxon>Tracheophyta</taxon>
        <taxon>Spermatophyta</taxon>
        <taxon>Magnoliopsida</taxon>
        <taxon>eudicotyledons</taxon>
        <taxon>Gunneridae</taxon>
        <taxon>Pentapetalae</taxon>
        <taxon>asterids</taxon>
        <taxon>Ericales</taxon>
        <taxon>Actinidiaceae</taxon>
        <taxon>Actinidia</taxon>
    </lineage>
</organism>
<sequence length="277" mass="29483">MKNWEANEWSSVPEANKASPSTPTPFTVIPILPLPSPARSSPPQAPSSLHLRQQRREREGAGGMPATAFGGGGVSSLVKTWVCRRQVLCEAGFESWLEIRFCHLPLDGRLRGDPLGPREDLNNGGAHKINNAIAQAMLARSMGRKRVVATAGVEQHGIATAAACAKLSLECTIFMGKLGVEGQPSNVVLMNLLGAQAQQWGPTHAHSWLGNSKPLYERKQRTGHGEMGWQARGAGGLCGNWVQCLATVPLRDEDVKLIGVDTAGAKIVGGQHSGHSG</sequence>
<dbReference type="AlphaFoldDB" id="A0A7J0D9D9"/>
<keyword evidence="7" id="KW-0057">Aromatic amino acid biosynthesis</keyword>
<dbReference type="OrthoDB" id="10050244at2759"/>
<evidence type="ECO:0000256" key="5">
    <source>
        <dbReference type="ARBA" id="ARBA00022822"/>
    </source>
</evidence>
<evidence type="ECO:0000256" key="4">
    <source>
        <dbReference type="ARBA" id="ARBA00022605"/>
    </source>
</evidence>
<dbReference type="PROSITE" id="PS00168">
    <property type="entry name" value="TRP_SYNTHASE_BETA"/>
    <property type="match status" value="1"/>
</dbReference>
<dbReference type="InterPro" id="IPR001926">
    <property type="entry name" value="TrpB-like_PALP"/>
</dbReference>
<keyword evidence="6" id="KW-0663">Pyridoxal phosphate</keyword>
<evidence type="ECO:0000256" key="2">
    <source>
        <dbReference type="ARBA" id="ARBA00004733"/>
    </source>
</evidence>
<dbReference type="EC" id="4.2.1.20" evidence="3"/>
<dbReference type="Gene3D" id="3.40.50.1100">
    <property type="match status" value="1"/>
</dbReference>